<proteinExistence type="predicted"/>
<evidence type="ECO:0000259" key="2">
    <source>
        <dbReference type="Pfam" id="PF20434"/>
    </source>
</evidence>
<dbReference type="GO" id="GO:0004061">
    <property type="term" value="F:arylformamidase activity"/>
    <property type="evidence" value="ECO:0007669"/>
    <property type="project" value="TreeGrafter"/>
</dbReference>
<reference evidence="3 4" key="1">
    <citation type="submission" date="2016-05" db="EMBL/GenBank/DDBJ databases">
        <title>A degradative enzymes factory behind the ericoid mycorrhizal symbiosis.</title>
        <authorList>
            <consortium name="DOE Joint Genome Institute"/>
            <person name="Martino E."/>
            <person name="Morin E."/>
            <person name="Grelet G."/>
            <person name="Kuo A."/>
            <person name="Kohler A."/>
            <person name="Daghino S."/>
            <person name="Barry K."/>
            <person name="Choi C."/>
            <person name="Cichocki N."/>
            <person name="Clum A."/>
            <person name="Copeland A."/>
            <person name="Hainaut M."/>
            <person name="Haridas S."/>
            <person name="Labutti K."/>
            <person name="Lindquist E."/>
            <person name="Lipzen A."/>
            <person name="Khouja H.-R."/>
            <person name="Murat C."/>
            <person name="Ohm R."/>
            <person name="Olson A."/>
            <person name="Spatafora J."/>
            <person name="Veneault-Fourrey C."/>
            <person name="Henrissat B."/>
            <person name="Grigoriev I."/>
            <person name="Martin F."/>
            <person name="Perotto S."/>
        </authorList>
    </citation>
    <scope>NUCLEOTIDE SEQUENCE [LARGE SCALE GENOMIC DNA]</scope>
    <source>
        <strain evidence="3 4">UAMH 7357</strain>
    </source>
</reference>
<dbReference type="Pfam" id="PF20434">
    <property type="entry name" value="BD-FAE"/>
    <property type="match status" value="1"/>
</dbReference>
<dbReference type="PANTHER" id="PTHR48081">
    <property type="entry name" value="AB HYDROLASE SUPERFAMILY PROTEIN C4A8.06C"/>
    <property type="match status" value="1"/>
</dbReference>
<name>A0A2J6QIN6_9HELO</name>
<evidence type="ECO:0000313" key="4">
    <source>
        <dbReference type="Proteomes" id="UP000235672"/>
    </source>
</evidence>
<sequence>MDELKALNDAVGQAIPAVLPPTIKIFVPLLMKNKAEIHAIPPTTETYGSHPRQNLDIYLPKEASKSGPILAFFYGGGLVRGDKIIPQFPEGLVYANLGAYFASKGITTVIPDYRRVNSATGGEDAVFPSGGEDVSLVLKWLEKYAGDGKRDVYICGNSAGGVHISTFLFEPTFLDQRKLYMSGKAAITLKGAIELSVPFHFKAAHEERSEMLKLYYVSMDQVSQRCPHGLLEAIAKAGKSREDVGVPKVLVLLGEYDPEDEICQPTEDFVALWKNTWGDGIDFVQMDGHNHISPPYGLLSKDEKGEKWGQDVVNWIHGK</sequence>
<dbReference type="SUPFAM" id="SSF53474">
    <property type="entry name" value="alpha/beta-Hydrolases"/>
    <property type="match status" value="1"/>
</dbReference>
<evidence type="ECO:0000256" key="1">
    <source>
        <dbReference type="ARBA" id="ARBA00022801"/>
    </source>
</evidence>
<gene>
    <name evidence="3" type="ORF">NA56DRAFT_337045</name>
</gene>
<dbReference type="STRING" id="1745343.A0A2J6QIN6"/>
<dbReference type="OrthoDB" id="433474at2759"/>
<protein>
    <submittedName>
        <fullName evidence="3">Alpha/beta-hydrolase</fullName>
    </submittedName>
</protein>
<evidence type="ECO:0000313" key="3">
    <source>
        <dbReference type="EMBL" id="PMD26120.1"/>
    </source>
</evidence>
<dbReference type="AlphaFoldDB" id="A0A2J6QIN6"/>
<organism evidence="3 4">
    <name type="scientific">Hyaloscypha hepaticicola</name>
    <dbReference type="NCBI Taxonomy" id="2082293"/>
    <lineage>
        <taxon>Eukaryota</taxon>
        <taxon>Fungi</taxon>
        <taxon>Dikarya</taxon>
        <taxon>Ascomycota</taxon>
        <taxon>Pezizomycotina</taxon>
        <taxon>Leotiomycetes</taxon>
        <taxon>Helotiales</taxon>
        <taxon>Hyaloscyphaceae</taxon>
        <taxon>Hyaloscypha</taxon>
    </lineage>
</organism>
<dbReference type="InterPro" id="IPR029058">
    <property type="entry name" value="AB_hydrolase_fold"/>
</dbReference>
<dbReference type="InterPro" id="IPR049492">
    <property type="entry name" value="BD-FAE-like_dom"/>
</dbReference>
<keyword evidence="4" id="KW-1185">Reference proteome</keyword>
<feature type="domain" description="BD-FAE-like" evidence="2">
    <location>
        <begin position="55"/>
        <end position="168"/>
    </location>
</feature>
<dbReference type="Proteomes" id="UP000235672">
    <property type="component" value="Unassembled WGS sequence"/>
</dbReference>
<dbReference type="PANTHER" id="PTHR48081:SF33">
    <property type="entry name" value="KYNURENINE FORMAMIDASE"/>
    <property type="match status" value="1"/>
</dbReference>
<accession>A0A2J6QIN6</accession>
<dbReference type="InterPro" id="IPR050300">
    <property type="entry name" value="GDXG_lipolytic_enzyme"/>
</dbReference>
<dbReference type="Gene3D" id="3.40.50.1820">
    <property type="entry name" value="alpha/beta hydrolase"/>
    <property type="match status" value="1"/>
</dbReference>
<keyword evidence="1 3" id="KW-0378">Hydrolase</keyword>
<dbReference type="EMBL" id="KZ613468">
    <property type="protein sequence ID" value="PMD26120.1"/>
    <property type="molecule type" value="Genomic_DNA"/>
</dbReference>